<gene>
    <name evidence="1" type="ORF">Q7A36_39435</name>
</gene>
<accession>A0ABT9EDX7</accession>
<comment type="caution">
    <text evidence="1">The sequence shown here is derived from an EMBL/GenBank/DDBJ whole genome shotgun (WGS) entry which is preliminary data.</text>
</comment>
<name>A0ABT9EDX7_9PROT</name>
<dbReference type="RefSeq" id="WP_305109255.1">
    <property type="nucleotide sequence ID" value="NZ_JAUTWS010000251.1"/>
</dbReference>
<dbReference type="Proteomes" id="UP001243009">
    <property type="component" value="Unassembled WGS sequence"/>
</dbReference>
<dbReference type="EMBL" id="JAUTWS010000251">
    <property type="protein sequence ID" value="MDO9714422.1"/>
    <property type="molecule type" value="Genomic_DNA"/>
</dbReference>
<keyword evidence="2" id="KW-1185">Reference proteome</keyword>
<proteinExistence type="predicted"/>
<sequence length="109" mass="12519">MNGGAYAHLHPEVRAAADLPDEQRIECIRAERWITHLMAATALALLQEVLDQSPRERMEGQAARQFRPRFRGLRLLRLSLPVAHLPQAERLAARWPETLRTAFCQVDRD</sequence>
<protein>
    <recommendedName>
        <fullName evidence="3">Transposase DDE domain-containing protein</fullName>
    </recommendedName>
</protein>
<evidence type="ECO:0008006" key="3">
    <source>
        <dbReference type="Google" id="ProtNLM"/>
    </source>
</evidence>
<evidence type="ECO:0000313" key="1">
    <source>
        <dbReference type="EMBL" id="MDO9714422.1"/>
    </source>
</evidence>
<evidence type="ECO:0000313" key="2">
    <source>
        <dbReference type="Proteomes" id="UP001243009"/>
    </source>
</evidence>
<reference evidence="1 2" key="1">
    <citation type="submission" date="2023-08" db="EMBL/GenBank/DDBJ databases">
        <title>The draft genome sequence of Paracraurococcus sp. LOR1-02.</title>
        <authorList>
            <person name="Kingkaew E."/>
            <person name="Tanasupawat S."/>
        </authorList>
    </citation>
    <scope>NUCLEOTIDE SEQUENCE [LARGE SCALE GENOMIC DNA]</scope>
    <source>
        <strain evidence="1 2">LOR1-02</strain>
    </source>
</reference>
<organism evidence="1 2">
    <name type="scientific">Paracraurococcus lichenis</name>
    <dbReference type="NCBI Taxonomy" id="3064888"/>
    <lineage>
        <taxon>Bacteria</taxon>
        <taxon>Pseudomonadati</taxon>
        <taxon>Pseudomonadota</taxon>
        <taxon>Alphaproteobacteria</taxon>
        <taxon>Acetobacterales</taxon>
        <taxon>Roseomonadaceae</taxon>
        <taxon>Paracraurococcus</taxon>
    </lineage>
</organism>